<dbReference type="Pfam" id="PF01734">
    <property type="entry name" value="Patatin"/>
    <property type="match status" value="1"/>
</dbReference>
<dbReference type="CDD" id="cd07209">
    <property type="entry name" value="Pat_hypo_Ecoli_Z1214_like"/>
    <property type="match status" value="1"/>
</dbReference>
<dbReference type="EMBL" id="JAOQJU010000005">
    <property type="protein sequence ID" value="MCU6686222.1"/>
    <property type="molecule type" value="Genomic_DNA"/>
</dbReference>
<feature type="short sequence motif" description="GXSXG" evidence="8">
    <location>
        <begin position="44"/>
        <end position="48"/>
    </location>
</feature>
<dbReference type="SUPFAM" id="SSF53671">
    <property type="entry name" value="Aspartate/ornithine carbamoyltransferase"/>
    <property type="match status" value="1"/>
</dbReference>
<comment type="caution">
    <text evidence="10">The sequence shown here is derived from an EMBL/GenBank/DDBJ whole genome shotgun (WGS) entry which is preliminary data.</text>
</comment>
<comment type="subcellular location">
    <subcellularLocation>
        <location evidence="7">Cytoplasm</location>
    </subcellularLocation>
</comment>
<comment type="similarity">
    <text evidence="2 7">Belongs to the aspartate/ornithine carbamoyltransferase superfamily. OTCase family.</text>
</comment>
<dbReference type="PROSITE" id="PS00097">
    <property type="entry name" value="CARBAMOYLTRANSFERASE"/>
    <property type="match status" value="1"/>
</dbReference>
<dbReference type="Gene3D" id="3.40.1090.10">
    <property type="entry name" value="Cytosolic phospholipase A2 catalytic domain"/>
    <property type="match status" value="2"/>
</dbReference>
<dbReference type="InterPro" id="IPR006132">
    <property type="entry name" value="Asp/Orn_carbamoyltranf_P-bd"/>
</dbReference>
<evidence type="ECO:0000256" key="4">
    <source>
        <dbReference type="ARBA" id="ARBA00022679"/>
    </source>
</evidence>
<feature type="binding site" evidence="7">
    <location>
        <begin position="636"/>
        <end position="637"/>
    </location>
    <ligand>
        <name>carbamoyl phosphate</name>
        <dbReference type="ChEBI" id="CHEBI:58228"/>
    </ligand>
</feature>
<dbReference type="NCBIfam" id="NF001986">
    <property type="entry name" value="PRK00779.1"/>
    <property type="match status" value="1"/>
</dbReference>
<keyword evidence="4 7" id="KW-0808">Transferase</keyword>
<keyword evidence="8" id="KW-0442">Lipid degradation</keyword>
<evidence type="ECO:0000256" key="6">
    <source>
        <dbReference type="ARBA" id="ARBA00048772"/>
    </source>
</evidence>
<dbReference type="PANTHER" id="PTHR45753">
    <property type="entry name" value="ORNITHINE CARBAMOYLTRANSFERASE, MITOCHONDRIAL"/>
    <property type="match status" value="1"/>
</dbReference>
<dbReference type="InterPro" id="IPR036901">
    <property type="entry name" value="Asp/Orn_carbamoylTrfase_sf"/>
</dbReference>
<protein>
    <recommendedName>
        <fullName evidence="3 7">Ornithine carbamoyltransferase</fullName>
        <shortName evidence="7">OTCase</shortName>
        <ecNumber evidence="3 7">2.1.3.3</ecNumber>
    </recommendedName>
</protein>
<feature type="active site" description="Proton acceptor" evidence="8">
    <location>
        <position position="184"/>
    </location>
</feature>
<keyword evidence="11" id="KW-1185">Reference proteome</keyword>
<dbReference type="RefSeq" id="WP_158369300.1">
    <property type="nucleotide sequence ID" value="NZ_JAOQJU010000005.1"/>
</dbReference>
<feature type="active site" description="Nucleophile" evidence="8">
    <location>
        <position position="46"/>
    </location>
</feature>
<feature type="binding site" evidence="7">
    <location>
        <position position="595"/>
    </location>
    <ligand>
        <name>L-ornithine</name>
        <dbReference type="ChEBI" id="CHEBI:46911"/>
    </ligand>
</feature>
<dbReference type="InterPro" id="IPR002641">
    <property type="entry name" value="PNPLA_dom"/>
</dbReference>
<dbReference type="Proteomes" id="UP001652431">
    <property type="component" value="Unassembled WGS sequence"/>
</dbReference>
<proteinExistence type="inferred from homology"/>
<feature type="short sequence motif" description="GXGXXG" evidence="8">
    <location>
        <begin position="17"/>
        <end position="22"/>
    </location>
</feature>
<dbReference type="HAMAP" id="MF_01109">
    <property type="entry name" value="OTCase"/>
    <property type="match status" value="1"/>
</dbReference>
<dbReference type="InterPro" id="IPR006131">
    <property type="entry name" value="Asp_carbamoyltransf_Asp/Orn-bd"/>
</dbReference>
<dbReference type="InterPro" id="IPR002292">
    <property type="entry name" value="Orn/put_carbamltrans"/>
</dbReference>
<dbReference type="Pfam" id="PF02729">
    <property type="entry name" value="OTCace_N"/>
    <property type="match status" value="1"/>
</dbReference>
<sequence>MKPVIDLSKEYGLALEGGGARGAYQIGVWKALKEAGVKINAVAGTSVGALNGALICMGDLGQAERIWSEMTYSAVMEVDDSLMERFMDNKLPFKELFHEFLKIIGEGGVDVTPLRRLIHECIDEKKIRESGIAFNLLTFSLTDKKELDLSLEDIPEGLLEDYLLASAYLLGFKNEELHGKRYMDGGMFNNLPVGSLVDGGCENIIAIRIYGPGREPKVKLPQGAVRYEIAPRVKLGNILDFNARRSRQNMKIGYYDAMRMIYGLSGRIYYIEETHEEWYYEEKLKNLTEREKNEMAFVLQLPRRFSEQELFYAMLEAGAKLLRVQKYRIYTVDELLAEVQAKYEALENQAYLPRFIHVLMEIRKDYEMDLKGRSFLKLKDFTPEEILYLVDLAQELKEKRKQGIKGDSLKGKNIALIFEKPSTRTRCAFTIGAQDEGGTATYLAGSELQLGEKESIEDTARVLGRMFDGIEFRGFDHEFVEALAAYSGVPVWNGLTDQWHPTQVLATFLTLKENFGYLKGLKLVYLGDGRNNVANSLLVGCTKVGVNIAVAAPKRLWPDEELVKECEEYAKAAGSTIEVTDKLDVVEGADILYTDVWFSMGEEKKEQERTKLALPYQVNTELMKKTGKDTTIFSHCLPANKGKEVTEEVFESEKSKVFDEAENRLHTIKAIMVATLGNR</sequence>
<evidence type="ECO:0000256" key="7">
    <source>
        <dbReference type="HAMAP-Rule" id="MF_01109"/>
    </source>
</evidence>
<dbReference type="InterPro" id="IPR024904">
    <property type="entry name" value="OTCase_ArgI"/>
</dbReference>
<name>A0ABT2RLF4_9FIRM</name>
<dbReference type="Gene3D" id="3.40.50.1370">
    <property type="entry name" value="Aspartate/ornithine carbamoyltransferase"/>
    <property type="match status" value="2"/>
</dbReference>
<keyword evidence="8" id="KW-0378">Hydrolase</keyword>
<evidence type="ECO:0000256" key="1">
    <source>
        <dbReference type="ARBA" id="ARBA00003822"/>
    </source>
</evidence>
<dbReference type="PANTHER" id="PTHR45753:SF2">
    <property type="entry name" value="ORNITHINE CARBAMOYLTRANSFERASE"/>
    <property type="match status" value="1"/>
</dbReference>
<feature type="binding site" evidence="7">
    <location>
        <position position="449"/>
    </location>
    <ligand>
        <name>carbamoyl phosphate</name>
        <dbReference type="ChEBI" id="CHEBI:58228"/>
    </ligand>
</feature>
<feature type="binding site" evidence="7">
    <location>
        <begin position="599"/>
        <end position="600"/>
    </location>
    <ligand>
        <name>L-ornithine</name>
        <dbReference type="ChEBI" id="CHEBI:46911"/>
    </ligand>
</feature>
<comment type="catalytic activity">
    <reaction evidence="6 7">
        <text>carbamoyl phosphate + L-ornithine = L-citrulline + phosphate + H(+)</text>
        <dbReference type="Rhea" id="RHEA:19513"/>
        <dbReference type="ChEBI" id="CHEBI:15378"/>
        <dbReference type="ChEBI" id="CHEBI:43474"/>
        <dbReference type="ChEBI" id="CHEBI:46911"/>
        <dbReference type="ChEBI" id="CHEBI:57743"/>
        <dbReference type="ChEBI" id="CHEBI:58228"/>
        <dbReference type="EC" id="2.1.3.3"/>
    </reaction>
</comment>
<evidence type="ECO:0000256" key="2">
    <source>
        <dbReference type="ARBA" id="ARBA00007805"/>
    </source>
</evidence>
<dbReference type="Pfam" id="PF00185">
    <property type="entry name" value="OTCace"/>
    <property type="match status" value="1"/>
</dbReference>
<dbReference type="NCBIfam" id="TIGR00658">
    <property type="entry name" value="orni_carb_tr"/>
    <property type="match status" value="1"/>
</dbReference>
<feature type="binding site" evidence="7">
    <location>
        <position position="664"/>
    </location>
    <ligand>
        <name>carbamoyl phosphate</name>
        <dbReference type="ChEBI" id="CHEBI:58228"/>
    </ligand>
</feature>
<feature type="domain" description="PNPLA" evidence="9">
    <location>
        <begin position="13"/>
        <end position="197"/>
    </location>
</feature>
<evidence type="ECO:0000256" key="5">
    <source>
        <dbReference type="ARBA" id="ARBA00023098"/>
    </source>
</evidence>
<dbReference type="InterPro" id="IPR016035">
    <property type="entry name" value="Acyl_Trfase/lysoPLipase"/>
</dbReference>
<dbReference type="EC" id="2.1.3.3" evidence="3 7"/>
<dbReference type="InterPro" id="IPR006130">
    <property type="entry name" value="Asp/Orn_carbamoylTrfase"/>
</dbReference>
<feature type="short sequence motif" description="DGA/G" evidence="8">
    <location>
        <begin position="184"/>
        <end position="186"/>
    </location>
</feature>
<feature type="binding site" evidence="7">
    <location>
        <begin position="422"/>
        <end position="425"/>
    </location>
    <ligand>
        <name>carbamoyl phosphate</name>
        <dbReference type="ChEBI" id="CHEBI:58228"/>
    </ligand>
</feature>
<evidence type="ECO:0000313" key="10">
    <source>
        <dbReference type="EMBL" id="MCU6686222.1"/>
    </source>
</evidence>
<keyword evidence="5 8" id="KW-0443">Lipid metabolism</keyword>
<reference evidence="10 11" key="1">
    <citation type="journal article" date="2021" name="ISME Commun">
        <title>Automated analysis of genomic sequences facilitates high-throughput and comprehensive description of bacteria.</title>
        <authorList>
            <person name="Hitch T.C.A."/>
        </authorList>
    </citation>
    <scope>NUCLEOTIDE SEQUENCE [LARGE SCALE GENOMIC DNA]</scope>
    <source>
        <strain evidence="10 11">Sanger_03</strain>
    </source>
</reference>
<dbReference type="SUPFAM" id="SSF52151">
    <property type="entry name" value="FabD/lysophospholipase-like"/>
    <property type="match status" value="1"/>
</dbReference>
<evidence type="ECO:0000259" key="9">
    <source>
        <dbReference type="PROSITE" id="PS51635"/>
    </source>
</evidence>
<dbReference type="PROSITE" id="PS51635">
    <property type="entry name" value="PNPLA"/>
    <property type="match status" value="1"/>
</dbReference>
<dbReference type="GO" id="GO:0004585">
    <property type="term" value="F:ornithine carbamoyltransferase activity"/>
    <property type="evidence" value="ECO:0007669"/>
    <property type="project" value="UniProtKB-EC"/>
</dbReference>
<feature type="binding site" evidence="7">
    <location>
        <position position="532"/>
    </location>
    <ligand>
        <name>L-ornithine</name>
        <dbReference type="ChEBI" id="CHEBI:46911"/>
    </ligand>
</feature>
<evidence type="ECO:0000313" key="11">
    <source>
        <dbReference type="Proteomes" id="UP001652431"/>
    </source>
</evidence>
<gene>
    <name evidence="10" type="primary">argF</name>
    <name evidence="10" type="ORF">OCV99_06565</name>
</gene>
<keyword evidence="7" id="KW-0963">Cytoplasm</keyword>
<evidence type="ECO:0000256" key="8">
    <source>
        <dbReference type="PROSITE-ProRule" id="PRU01161"/>
    </source>
</evidence>
<comment type="function">
    <text evidence="1">Reversibly catalyzes the transfer of the carbamoyl group from carbamoyl phosphate (CP) to the N(epsilon) atom of ornithine (ORN) to produce L-citrulline.</text>
</comment>
<feature type="binding site" evidence="7">
    <location>
        <position position="473"/>
    </location>
    <ligand>
        <name>carbamoyl phosphate</name>
        <dbReference type="ChEBI" id="CHEBI:58228"/>
    </ligand>
</feature>
<dbReference type="PRINTS" id="PR00102">
    <property type="entry name" value="OTCASE"/>
</dbReference>
<organism evidence="10 11">
    <name type="scientific">Dorea acetigenes</name>
    <dbReference type="NCBI Taxonomy" id="2981787"/>
    <lineage>
        <taxon>Bacteria</taxon>
        <taxon>Bacillati</taxon>
        <taxon>Bacillota</taxon>
        <taxon>Clostridia</taxon>
        <taxon>Lachnospirales</taxon>
        <taxon>Lachnospiraceae</taxon>
        <taxon>Dorea</taxon>
    </lineage>
</organism>
<feature type="binding site" evidence="7">
    <location>
        <begin position="500"/>
        <end position="503"/>
    </location>
    <ligand>
        <name>carbamoyl phosphate</name>
        <dbReference type="ChEBI" id="CHEBI:58228"/>
    </ligand>
</feature>
<dbReference type="PRINTS" id="PR00100">
    <property type="entry name" value="AOTCASE"/>
</dbReference>
<accession>A0ABT2RLF4</accession>
<evidence type="ECO:0000256" key="3">
    <source>
        <dbReference type="ARBA" id="ARBA00013007"/>
    </source>
</evidence>